<dbReference type="RefSeq" id="WP_012179891.1">
    <property type="nucleotide sequence ID" value="NC_009952.1"/>
</dbReference>
<dbReference type="InterPro" id="IPR001126">
    <property type="entry name" value="UmuC"/>
</dbReference>
<accession>A8LMN9</accession>
<dbReference type="PANTHER" id="PTHR35369">
    <property type="entry name" value="BLR3025 PROTEIN-RELATED"/>
    <property type="match status" value="1"/>
</dbReference>
<dbReference type="GO" id="GO:0006281">
    <property type="term" value="P:DNA repair"/>
    <property type="evidence" value="ECO:0007669"/>
    <property type="project" value="InterPro"/>
</dbReference>
<evidence type="ECO:0000313" key="4">
    <source>
        <dbReference type="Proteomes" id="UP000006833"/>
    </source>
</evidence>
<name>A8LMN9_DINSH</name>
<dbReference type="STRING" id="398580.Dshi_3231"/>
<dbReference type="AlphaFoldDB" id="A8LMN9"/>
<dbReference type="InterPro" id="IPR050356">
    <property type="entry name" value="SulA_CellDiv_inhibitor"/>
</dbReference>
<dbReference type="Pfam" id="PF00817">
    <property type="entry name" value="IMS"/>
    <property type="match status" value="1"/>
</dbReference>
<organism evidence="3 4">
    <name type="scientific">Dinoroseobacter shibae (strain DSM 16493 / NCIMB 14021 / DFL 12)</name>
    <dbReference type="NCBI Taxonomy" id="398580"/>
    <lineage>
        <taxon>Bacteria</taxon>
        <taxon>Pseudomonadati</taxon>
        <taxon>Pseudomonadota</taxon>
        <taxon>Alphaproteobacteria</taxon>
        <taxon>Rhodobacterales</taxon>
        <taxon>Roseobacteraceae</taxon>
        <taxon>Dinoroseobacter</taxon>
    </lineage>
</organism>
<gene>
    <name evidence="3" type="ordered locus">Dshi_3231</name>
</gene>
<protein>
    <submittedName>
        <fullName evidence="3">Putative DNA repair enzyme</fullName>
    </submittedName>
</protein>
<dbReference type="EMBL" id="CP000830">
    <property type="protein sequence ID" value="ABV94964.1"/>
    <property type="molecule type" value="Genomic_DNA"/>
</dbReference>
<keyword evidence="4" id="KW-1185">Reference proteome</keyword>
<evidence type="ECO:0000256" key="1">
    <source>
        <dbReference type="ARBA" id="ARBA00022763"/>
    </source>
</evidence>
<dbReference type="eggNOG" id="COG0389">
    <property type="taxonomic scope" value="Bacteria"/>
</dbReference>
<evidence type="ECO:0000259" key="2">
    <source>
        <dbReference type="Pfam" id="PF00817"/>
    </source>
</evidence>
<dbReference type="SUPFAM" id="SSF56672">
    <property type="entry name" value="DNA/RNA polymerases"/>
    <property type="match status" value="1"/>
</dbReference>
<dbReference type="PANTHER" id="PTHR35369:SF2">
    <property type="entry name" value="BLR3025 PROTEIN"/>
    <property type="match status" value="1"/>
</dbReference>
<dbReference type="CDD" id="cd03468">
    <property type="entry name" value="PolY_like"/>
    <property type="match status" value="1"/>
</dbReference>
<proteinExistence type="predicted"/>
<feature type="domain" description="UmuC" evidence="2">
    <location>
        <begin position="35"/>
        <end position="151"/>
    </location>
</feature>
<dbReference type="Proteomes" id="UP000006833">
    <property type="component" value="Chromosome"/>
</dbReference>
<sequence>MSPARRILALWFPRLGAERALRIARLIEPGPFATVAEQGAAQVLDSLSIAASERGLQPGQPLRDAQAICPALLTRPADPPGEAAFLAALRRWAGKVSPWVAAQPDNTLVIDLTGCAHLFGGEAEVIALMERDCADMGLSVRAGLADSLGGAWALAHYAGRRLDPVRSGDAIDQEARATRSRATKRRHWTRGGTAPRADLAPAEVARIAPPGRIRQALNPLPVAALRLAPETETGLARVGLRRIEDLTGLPRAALARRFGLQVARRLDQALGLEPEPVSPAAPDAVFAVRLTLPDPIGLIEDLTAGIDRLLPPLGDKLAAAGRGARRLRLELLRCDQTRQSFDLGLAHPSADPARLRPLILQKLDEAEAGFGIDVIRLEAVQTEPVQAAQHAGHLEATRAAKAGRTRTALDDLLGTLGARIGLEAITRWHPADSHIPEKGATVLSAAWSAAHDGDWPGSDRPRPLTLFAPEPVHAPQDPTPPARFRWRGQTLELGRAEGPERLAPEWWLDDPNWRSGVRDYWRVETGDGRRLWLFYAHGGALSAGWFCQGQFA</sequence>
<dbReference type="OrthoDB" id="9788640at2"/>
<evidence type="ECO:0000313" key="3">
    <source>
        <dbReference type="EMBL" id="ABV94964.1"/>
    </source>
</evidence>
<dbReference type="KEGG" id="dsh:Dshi_3231"/>
<keyword evidence="1" id="KW-0227">DNA damage</keyword>
<dbReference type="InterPro" id="IPR043502">
    <property type="entry name" value="DNA/RNA_pol_sf"/>
</dbReference>
<reference evidence="4" key="1">
    <citation type="journal article" date="2010" name="ISME J.">
        <title>The complete genome sequence of the algal symbiont Dinoroseobacter shibae: a hitchhiker's guide to life in the sea.</title>
        <authorList>
            <person name="Wagner-Dobler I."/>
            <person name="Ballhausen B."/>
            <person name="Berger M."/>
            <person name="Brinkhoff T."/>
            <person name="Buchholz I."/>
            <person name="Bunk B."/>
            <person name="Cypionka H."/>
            <person name="Daniel R."/>
            <person name="Drepper T."/>
            <person name="Gerdts G."/>
            <person name="Hahnke S."/>
            <person name="Han C."/>
            <person name="Jahn D."/>
            <person name="Kalhoefer D."/>
            <person name="Kiss H."/>
            <person name="Klenk H.P."/>
            <person name="Kyrpides N."/>
            <person name="Liebl W."/>
            <person name="Liesegang H."/>
            <person name="Meincke L."/>
            <person name="Pati A."/>
            <person name="Petersen J."/>
            <person name="Piekarski T."/>
            <person name="Pommerenke C."/>
            <person name="Pradella S."/>
            <person name="Pukall R."/>
            <person name="Rabus R."/>
            <person name="Stackebrandt E."/>
            <person name="Thole S."/>
            <person name="Thompson L."/>
            <person name="Tielen P."/>
            <person name="Tomasch J."/>
            <person name="von Jan M."/>
            <person name="Wanphrut N."/>
            <person name="Wichels A."/>
            <person name="Zech H."/>
            <person name="Simon M."/>
        </authorList>
    </citation>
    <scope>NUCLEOTIDE SEQUENCE [LARGE SCALE GENOMIC DNA]</scope>
    <source>
        <strain evidence="4">DSM 16493 / NCIMB 14021 / DFL 12</strain>
    </source>
</reference>
<dbReference type="HOGENOM" id="CLU_028184_1_1_5"/>